<reference evidence="1" key="1">
    <citation type="journal article" date="2019" name="MBio">
        <title>Virus Genomes from Deep Sea Sediments Expand the Ocean Megavirome and Support Independent Origins of Viral Gigantism.</title>
        <authorList>
            <person name="Backstrom D."/>
            <person name="Yutin N."/>
            <person name="Jorgensen S.L."/>
            <person name="Dharamshi J."/>
            <person name="Homa F."/>
            <person name="Zaremba-Niedwiedzka K."/>
            <person name="Spang A."/>
            <person name="Wolf Y.I."/>
            <person name="Koonin E.V."/>
            <person name="Ettema T.J."/>
        </authorList>
    </citation>
    <scope>NUCLEOTIDE SEQUENCE</scope>
</reference>
<proteinExistence type="predicted"/>
<dbReference type="GO" id="GO:0006508">
    <property type="term" value="P:proteolysis"/>
    <property type="evidence" value="ECO:0007669"/>
    <property type="project" value="UniProtKB-KW"/>
</dbReference>
<dbReference type="InterPro" id="IPR029045">
    <property type="entry name" value="ClpP/crotonase-like_dom_sf"/>
</dbReference>
<evidence type="ECO:0000313" key="1">
    <source>
        <dbReference type="EMBL" id="QBK88831.1"/>
    </source>
</evidence>
<accession>A0A481Z0Z2</accession>
<protein>
    <submittedName>
        <fullName evidence="1">Clp protease</fullName>
    </submittedName>
</protein>
<name>A0A481Z0Z2_9VIRU</name>
<dbReference type="GO" id="GO:0008233">
    <property type="term" value="F:peptidase activity"/>
    <property type="evidence" value="ECO:0007669"/>
    <property type="project" value="UniProtKB-KW"/>
</dbReference>
<sequence length="267" mass="30714">MILIIILLGCILSILSAKIITLTNSNFVAINTRIDDRSASEFINSITKITDNDIYIYLSTGGGRIKSGEDMIQVMETLADSGKNVMCIADTAYSMGFIIFEMCPIRYITKNSKIMQHQMTLGVTGQLERVKNYINFVSTIENVHTERQADRLQLTVDEFNQKTNNDWWLYGEDIIKTNAADEFVSVLCEPHLVDEYYNTTVRSIFGNVIIEFSKCPLIKNPKKIYYPYIYYKSMDKSMDENITEEQIYNMIKGYDIIESASRYSYII</sequence>
<dbReference type="Pfam" id="PF00574">
    <property type="entry name" value="CLP_protease"/>
    <property type="match status" value="1"/>
</dbReference>
<keyword evidence="1" id="KW-0378">Hydrolase</keyword>
<dbReference type="EMBL" id="MK500400">
    <property type="protein sequence ID" value="QBK88831.1"/>
    <property type="molecule type" value="Genomic_DNA"/>
</dbReference>
<dbReference type="Gene3D" id="3.90.226.10">
    <property type="entry name" value="2-enoyl-CoA Hydratase, Chain A, domain 1"/>
    <property type="match status" value="1"/>
</dbReference>
<keyword evidence="1" id="KW-0645">Protease</keyword>
<gene>
    <name evidence="1" type="ORF">LCMiAC01_05130</name>
</gene>
<dbReference type="InterPro" id="IPR023562">
    <property type="entry name" value="ClpP/TepA"/>
</dbReference>
<organism evidence="1">
    <name type="scientific">Mimivirus LCMiAC01</name>
    <dbReference type="NCBI Taxonomy" id="2506608"/>
    <lineage>
        <taxon>Viruses</taxon>
        <taxon>Varidnaviria</taxon>
        <taxon>Bamfordvirae</taxon>
        <taxon>Nucleocytoviricota</taxon>
        <taxon>Megaviricetes</taxon>
        <taxon>Imitervirales</taxon>
        <taxon>Mimiviridae</taxon>
        <taxon>Klosneuvirinae</taxon>
    </lineage>
</organism>
<dbReference type="SUPFAM" id="SSF52096">
    <property type="entry name" value="ClpP/crotonase"/>
    <property type="match status" value="1"/>
</dbReference>